<accession>A0ABU2YQ02</accession>
<evidence type="ECO:0000256" key="1">
    <source>
        <dbReference type="SAM" id="MobiDB-lite"/>
    </source>
</evidence>
<dbReference type="RefSeq" id="WP_157856701.1">
    <property type="nucleotide sequence ID" value="NZ_JAVRFJ010000001.1"/>
</dbReference>
<feature type="compositionally biased region" description="Low complexity" evidence="1">
    <location>
        <begin position="1"/>
        <end position="13"/>
    </location>
</feature>
<comment type="caution">
    <text evidence="2">The sequence shown here is derived from an EMBL/GenBank/DDBJ whole genome shotgun (WGS) entry which is preliminary data.</text>
</comment>
<dbReference type="EMBL" id="JAVRFJ010000001">
    <property type="protein sequence ID" value="MDT0566311.1"/>
    <property type="molecule type" value="Genomic_DNA"/>
</dbReference>
<keyword evidence="3" id="KW-1185">Reference proteome</keyword>
<reference evidence="2" key="1">
    <citation type="submission" date="2024-05" db="EMBL/GenBank/DDBJ databases">
        <title>30 novel species of actinomycetes from the DSMZ collection.</title>
        <authorList>
            <person name="Nouioui I."/>
        </authorList>
    </citation>
    <scope>NUCLEOTIDE SEQUENCE</scope>
    <source>
        <strain evidence="2">DSM 3412</strain>
    </source>
</reference>
<feature type="compositionally biased region" description="Basic and acidic residues" evidence="1">
    <location>
        <begin position="18"/>
        <end position="39"/>
    </location>
</feature>
<evidence type="ECO:0000313" key="2">
    <source>
        <dbReference type="EMBL" id="MDT0566311.1"/>
    </source>
</evidence>
<gene>
    <name evidence="2" type="ORF">RM704_02275</name>
</gene>
<feature type="region of interest" description="Disordered" evidence="1">
    <location>
        <begin position="95"/>
        <end position="118"/>
    </location>
</feature>
<name>A0ABU2YQ02_9ACTN</name>
<proteinExistence type="predicted"/>
<feature type="region of interest" description="Disordered" evidence="1">
    <location>
        <begin position="1"/>
        <end position="39"/>
    </location>
</feature>
<dbReference type="Proteomes" id="UP001180737">
    <property type="component" value="Unassembled WGS sequence"/>
</dbReference>
<evidence type="ECO:0000313" key="3">
    <source>
        <dbReference type="Proteomes" id="UP001180737"/>
    </source>
</evidence>
<sequence>MGSSTTGPTASGTVRRRSGNDATDKELAHVREDPITMAPDRPDVERIDILTDDDSIADIGDRLESPDSEAAVFSGRIVMLGLATHTCPPPHLADRTAMRGAPTGVDGRRQVLRPRPVS</sequence>
<organism evidence="2 3">
    <name type="scientific">Streptomyces gottesmaniae</name>
    <dbReference type="NCBI Taxonomy" id="3075518"/>
    <lineage>
        <taxon>Bacteria</taxon>
        <taxon>Bacillati</taxon>
        <taxon>Actinomycetota</taxon>
        <taxon>Actinomycetes</taxon>
        <taxon>Kitasatosporales</taxon>
        <taxon>Streptomycetaceae</taxon>
        <taxon>Streptomyces</taxon>
    </lineage>
</organism>
<protein>
    <submittedName>
        <fullName evidence="2">Uncharacterized protein</fullName>
    </submittedName>
</protein>